<dbReference type="InterPro" id="IPR025875">
    <property type="entry name" value="Leu-rich_rpt_4"/>
</dbReference>
<evidence type="ECO:0000313" key="6">
    <source>
        <dbReference type="EMBL" id="CAF0791525.1"/>
    </source>
</evidence>
<dbReference type="InterPro" id="IPR050836">
    <property type="entry name" value="SDS22/Internalin_LRR"/>
</dbReference>
<dbReference type="Gene3D" id="3.80.10.10">
    <property type="entry name" value="Ribonuclease Inhibitor"/>
    <property type="match status" value="7"/>
</dbReference>
<gene>
    <name evidence="6" type="ORF">XAT740_LOCUS2506</name>
</gene>
<dbReference type="InterPro" id="IPR001611">
    <property type="entry name" value="Leu-rich_rpt"/>
</dbReference>
<sequence>MKSVEDENILKDICESNGINYNALHRNGGIDSNIQTLEMFFSGLPRLISLQAFPNLFKLVIVNQNIEHIEGLDTCINLRELWITECKLTVRTYLVLDYRNRIEGLSRCSRLQRLYLYANAITTIEHLNGLQQLEHLWLNENLITKIEGLAGAKHLKDLNLASNQIKYIGTSLAENTELEVLNLADNKISSFQDITLLTALPKLRNIAFSDPVYGGKSPVASMANYHVHILYHLPHLEYIDGVHISTRQVAEQAEATVTKKKMWYHMKSKTLEREYDEFETRLKQLRKKNEHIPEEHIRLLIRSLQQLKQELHLPEKHQRIRTGGDNKKEKIEKQIDILRQRVAAWQNILNTLTAQYETAHFILLQQKAQLASRIQLELISGGNIRFEEGTVNDVWYNATKDLLLSRFCSSIYNRYNITGIKIHRITRLFNRPKKLQFDHNLDYTLEEEEDSIKTKSIQSKLEYLFYTSQPSRHDQNNHMHQFTTIESISEHGFPNVELYKAMGQEEAIPFSNSLAVSDYLRIEQAGFHNRDKYRFGSVLLAKVYIGSSTTLPKKELPFPEYQADSSISSKNFPIQASVARHVTFPERISSKTGKNFIESLAFSNSSFPLFKEHCDCGGLQQQWFVFDPLHAYAEYIIEYEYLFSVANNTLSDQLSRIKLGKLDELTVTNYNEEVHHDNSILPSKDEDLSLKIDELNEEVLLEITHEKNLANIIELNLVCCNLHSIKFLSNLKNLRSINLAFNELVKLDELCYFYSLESIDLSYNKLVTFDGMKGLTKLIYLIATNNFLKKSLDEVLTVKRYCPNVKHLDLRGNPFDKPETYRPRSLALLPNLLTLDGMNVSPSEREDAQECQTEVSCSLENFILHSRVYPFRPRDLRSYFIAKYYDIYTNDPLGIHQPKIDDIYWMSKVTSLCLNDVYLTQLPDLSNMICLRWASFDNNCLTKIQGLDTLVKLEELSIENNFLKVIDGIDNLLSLSRLNVSKNDIVDIEGQVISNLPRLSYLALDHNRLHSLAKLNGCSTLIELYAGNNLIKNIRDIFHLKSLSNLLILDLWGNPICHEADKYRLFIIYHLKSLRAFDGFAVEIQESGEARETFGGKLTADFIVEKLGNSDFSDIKHLELPQSSIRGVELNAQFPALKCVNLEHNQLTSFSGLIHLPNLKVLCLNYNRVESILPRPAKPRLDHRGKPIPENVDNRVVLENLEVLHLAYNNISDLIALQLNKIPSLRSLFLQGNEITKVEGLEALRHLRELVLDKNKIRLITDTSFYFQTNLVELHLEENRIRELTFFDRMVKLEKLFLGSNKIPETQEIEKLSLLVCLNELSLTNNPVSRKSSYRFFVTHKLPQVQILDEQLITEDERFRAEIYYTESAQQGASTGNVNEYFPGFLTSNPQQIQQQQQQQPMRINQLALNDGYGSSYLIDQIRHRQMQIRAAAANIGNSNGKNDEHALINEINHERVNLGLRPVQMHLTLQLAAEKRCSNRDELLKSYEKMLSNTYRTTDWPREEHLNEYFPLVSETLYLYGEMIHTEVFQKFLFLSNMYRVDYVYIGISTHEYKNLSARCILNGSSRKSISHHRRLLRLLYILISCGIVLLSLIICSIMNDRRHAKLEKQQEELTSTKQVTVPQKSITVYVDKDRKSSARRGDPTRLTMARLQSIIDERPSAVHSFSPSSNVN</sequence>
<evidence type="ECO:0000256" key="2">
    <source>
        <dbReference type="ARBA" id="ARBA00022737"/>
    </source>
</evidence>
<dbReference type="SUPFAM" id="SSF52075">
    <property type="entry name" value="Outer arm dynein light chain 1"/>
    <property type="match status" value="2"/>
</dbReference>
<dbReference type="InterPro" id="IPR003603">
    <property type="entry name" value="U2A'_phosphoprotein32A_C"/>
</dbReference>
<dbReference type="SMART" id="SM00446">
    <property type="entry name" value="LRRcap"/>
    <property type="match status" value="4"/>
</dbReference>
<dbReference type="EMBL" id="CAJNOR010000088">
    <property type="protein sequence ID" value="CAF0791525.1"/>
    <property type="molecule type" value="Genomic_DNA"/>
</dbReference>
<evidence type="ECO:0000256" key="1">
    <source>
        <dbReference type="ARBA" id="ARBA00022614"/>
    </source>
</evidence>
<dbReference type="SMART" id="SM00369">
    <property type="entry name" value="LRR_TYP"/>
    <property type="match status" value="12"/>
</dbReference>
<dbReference type="InterPro" id="IPR003591">
    <property type="entry name" value="Leu-rich_rpt_typical-subtyp"/>
</dbReference>
<feature type="coiled-coil region" evidence="3">
    <location>
        <begin position="328"/>
        <end position="355"/>
    </location>
</feature>
<evidence type="ECO:0000313" key="7">
    <source>
        <dbReference type="Proteomes" id="UP000663828"/>
    </source>
</evidence>
<feature type="domain" description="U2A'/phosphoprotein 32 family A C-terminal" evidence="5">
    <location>
        <begin position="222"/>
        <end position="240"/>
    </location>
</feature>
<keyword evidence="2" id="KW-0677">Repeat</keyword>
<feature type="domain" description="U2A'/phosphoprotein 32 family A C-terminal" evidence="5">
    <location>
        <begin position="1060"/>
        <end position="1078"/>
    </location>
</feature>
<reference evidence="6" key="1">
    <citation type="submission" date="2021-02" db="EMBL/GenBank/DDBJ databases">
        <authorList>
            <person name="Nowell W R."/>
        </authorList>
    </citation>
    <scope>NUCLEOTIDE SEQUENCE</scope>
</reference>
<dbReference type="InterPro" id="IPR032675">
    <property type="entry name" value="LRR_dom_sf"/>
</dbReference>
<comment type="caution">
    <text evidence="6">The sequence shown here is derived from an EMBL/GenBank/DDBJ whole genome shotgun (WGS) entry which is preliminary data.</text>
</comment>
<dbReference type="PROSITE" id="PS51450">
    <property type="entry name" value="LRR"/>
    <property type="match status" value="11"/>
</dbReference>
<organism evidence="6 7">
    <name type="scientific">Adineta ricciae</name>
    <name type="common">Rotifer</name>
    <dbReference type="NCBI Taxonomy" id="249248"/>
    <lineage>
        <taxon>Eukaryota</taxon>
        <taxon>Metazoa</taxon>
        <taxon>Spiralia</taxon>
        <taxon>Gnathifera</taxon>
        <taxon>Rotifera</taxon>
        <taxon>Eurotatoria</taxon>
        <taxon>Bdelloidea</taxon>
        <taxon>Adinetida</taxon>
        <taxon>Adinetidae</taxon>
        <taxon>Adineta</taxon>
    </lineage>
</organism>
<evidence type="ECO:0000259" key="5">
    <source>
        <dbReference type="SMART" id="SM00446"/>
    </source>
</evidence>
<name>A0A813S9Q9_ADIRI</name>
<protein>
    <recommendedName>
        <fullName evidence="5">U2A'/phosphoprotein 32 family A C-terminal domain-containing protein</fullName>
    </recommendedName>
</protein>
<keyword evidence="4" id="KW-1133">Transmembrane helix</keyword>
<keyword evidence="1" id="KW-0433">Leucine-rich repeat</keyword>
<dbReference type="SUPFAM" id="SSF52058">
    <property type="entry name" value="L domain-like"/>
    <property type="match status" value="2"/>
</dbReference>
<dbReference type="Proteomes" id="UP000663828">
    <property type="component" value="Unassembled WGS sequence"/>
</dbReference>
<accession>A0A813S9Q9</accession>
<dbReference type="PANTHER" id="PTHR46652:SF3">
    <property type="entry name" value="LEUCINE-RICH REPEAT-CONTAINING PROTEIN 9"/>
    <property type="match status" value="1"/>
</dbReference>
<dbReference type="Pfam" id="PF12799">
    <property type="entry name" value="LRR_4"/>
    <property type="match status" value="1"/>
</dbReference>
<dbReference type="Pfam" id="PF14580">
    <property type="entry name" value="LRR_9"/>
    <property type="match status" value="3"/>
</dbReference>
<dbReference type="PANTHER" id="PTHR46652">
    <property type="entry name" value="LEUCINE-RICH REPEAT AND IQ DOMAIN-CONTAINING PROTEIN 1-RELATED"/>
    <property type="match status" value="1"/>
</dbReference>
<keyword evidence="4" id="KW-0812">Transmembrane</keyword>
<feature type="domain" description="U2A'/phosphoprotein 32 family A C-terminal" evidence="5">
    <location>
        <begin position="1331"/>
        <end position="1349"/>
    </location>
</feature>
<keyword evidence="3" id="KW-0175">Coiled coil</keyword>
<evidence type="ECO:0000256" key="3">
    <source>
        <dbReference type="SAM" id="Coils"/>
    </source>
</evidence>
<keyword evidence="4" id="KW-0472">Membrane</keyword>
<dbReference type="SMART" id="SM00365">
    <property type="entry name" value="LRR_SD22"/>
    <property type="match status" value="13"/>
</dbReference>
<feature type="domain" description="U2A'/phosphoprotein 32 family A C-terminal" evidence="5">
    <location>
        <begin position="818"/>
        <end position="836"/>
    </location>
</feature>
<feature type="transmembrane region" description="Helical" evidence="4">
    <location>
        <begin position="1580"/>
        <end position="1600"/>
    </location>
</feature>
<keyword evidence="7" id="KW-1185">Reference proteome</keyword>
<proteinExistence type="predicted"/>
<evidence type="ECO:0000256" key="4">
    <source>
        <dbReference type="SAM" id="Phobius"/>
    </source>
</evidence>